<proteinExistence type="inferred from homology"/>
<evidence type="ECO:0000256" key="5">
    <source>
        <dbReference type="ARBA" id="ARBA00022840"/>
    </source>
</evidence>
<comment type="catalytic activity">
    <reaction evidence="7 8">
        <text>DNA(n) + a 2'-deoxyribonucleoside 5'-triphosphate = DNA(n+1) + diphosphate</text>
        <dbReference type="Rhea" id="RHEA:22508"/>
        <dbReference type="Rhea" id="RHEA-COMP:17339"/>
        <dbReference type="Rhea" id="RHEA-COMP:17340"/>
        <dbReference type="ChEBI" id="CHEBI:33019"/>
        <dbReference type="ChEBI" id="CHEBI:61560"/>
        <dbReference type="ChEBI" id="CHEBI:173112"/>
        <dbReference type="EC" id="2.7.7.7"/>
    </reaction>
</comment>
<dbReference type="KEGG" id="scn:Solca_0331"/>
<comment type="function">
    <text evidence="8">DNA polymerase III is a complex, multichain enzyme responsible for most of the replicative synthesis in bacteria. This DNA polymerase also exhibits 3' to 5' exonuclease activity.</text>
</comment>
<dbReference type="SUPFAM" id="SSF48019">
    <property type="entry name" value="post-AAA+ oligomerization domain-like"/>
    <property type="match status" value="1"/>
</dbReference>
<dbReference type="GO" id="GO:0005524">
    <property type="term" value="F:ATP binding"/>
    <property type="evidence" value="ECO:0007669"/>
    <property type="project" value="UniProtKB-KW"/>
</dbReference>
<dbReference type="InterPro" id="IPR045085">
    <property type="entry name" value="HLD_clamp_pol_III_gamma_tau"/>
</dbReference>
<dbReference type="OrthoDB" id="9810148at2"/>
<dbReference type="EMBL" id="CP003349">
    <property type="protein sequence ID" value="AFD05474.1"/>
    <property type="molecule type" value="Genomic_DNA"/>
</dbReference>
<dbReference type="InterPro" id="IPR050238">
    <property type="entry name" value="DNA_Rep/Repair_Clamp_Loader"/>
</dbReference>
<dbReference type="Gene3D" id="3.40.50.300">
    <property type="entry name" value="P-loop containing nucleotide triphosphate hydrolases"/>
    <property type="match status" value="1"/>
</dbReference>
<evidence type="ECO:0000256" key="1">
    <source>
        <dbReference type="ARBA" id="ARBA00006360"/>
    </source>
</evidence>
<dbReference type="RefSeq" id="WP_014678702.1">
    <property type="nucleotide sequence ID" value="NC_017770.1"/>
</dbReference>
<reference evidence="11" key="1">
    <citation type="submission" date="2012-02" db="EMBL/GenBank/DDBJ databases">
        <title>The complete genome of Solitalea canadensis DSM 3403.</title>
        <authorList>
            <consortium name="US DOE Joint Genome Institute (JGI-PGF)"/>
            <person name="Lucas S."/>
            <person name="Copeland A."/>
            <person name="Lapidus A."/>
            <person name="Glavina del Rio T."/>
            <person name="Dalin E."/>
            <person name="Tice H."/>
            <person name="Bruce D."/>
            <person name="Goodwin L."/>
            <person name="Pitluck S."/>
            <person name="Peters L."/>
            <person name="Ovchinnikova G."/>
            <person name="Lu M."/>
            <person name="Kyrpides N."/>
            <person name="Mavromatis K."/>
            <person name="Ivanova N."/>
            <person name="Brettin T."/>
            <person name="Detter J.C."/>
            <person name="Han C."/>
            <person name="Larimer F."/>
            <person name="Land M."/>
            <person name="Hauser L."/>
            <person name="Markowitz V."/>
            <person name="Cheng J.-F."/>
            <person name="Hugenholtz P."/>
            <person name="Woyke T."/>
            <person name="Wu D."/>
            <person name="Spring S."/>
            <person name="Schroeder M."/>
            <person name="Kopitz M."/>
            <person name="Brambilla E."/>
            <person name="Klenk H.-P."/>
            <person name="Eisen J.A."/>
        </authorList>
    </citation>
    <scope>NUCLEOTIDE SEQUENCE</scope>
    <source>
        <strain evidence="11">DSM 3403</strain>
    </source>
</reference>
<dbReference type="GO" id="GO:0003677">
    <property type="term" value="F:DNA binding"/>
    <property type="evidence" value="ECO:0007669"/>
    <property type="project" value="InterPro"/>
</dbReference>
<dbReference type="GO" id="GO:0046872">
    <property type="term" value="F:metal ion binding"/>
    <property type="evidence" value="ECO:0007669"/>
    <property type="project" value="UniProtKB-KW"/>
</dbReference>
<evidence type="ECO:0000256" key="2">
    <source>
        <dbReference type="ARBA" id="ARBA00022723"/>
    </source>
</evidence>
<dbReference type="Proteomes" id="UP000007590">
    <property type="component" value="Chromosome"/>
</dbReference>
<dbReference type="EC" id="2.7.7.7" evidence="8"/>
<evidence type="ECO:0000313" key="11">
    <source>
        <dbReference type="EMBL" id="AFD05474.1"/>
    </source>
</evidence>
<gene>
    <name evidence="8" type="primary">dnaX</name>
    <name evidence="11" type="ordered locus">Solca_0331</name>
</gene>
<dbReference type="HOGENOM" id="CLU_006229_0_2_10"/>
<dbReference type="PRINTS" id="PR00300">
    <property type="entry name" value="CLPPROTEASEA"/>
</dbReference>
<dbReference type="PANTHER" id="PTHR11669">
    <property type="entry name" value="REPLICATION FACTOR C / DNA POLYMERASE III GAMMA-TAU SUBUNIT"/>
    <property type="match status" value="1"/>
</dbReference>
<dbReference type="NCBIfam" id="NF004046">
    <property type="entry name" value="PRK05563.1"/>
    <property type="match status" value="1"/>
</dbReference>
<protein>
    <recommendedName>
        <fullName evidence="8">DNA polymerase III subunit gamma/tau</fullName>
        <ecNumber evidence="8">2.7.7.7</ecNumber>
    </recommendedName>
</protein>
<dbReference type="Pfam" id="PF13177">
    <property type="entry name" value="DNA_pol3_delta2"/>
    <property type="match status" value="1"/>
</dbReference>
<comment type="similarity">
    <text evidence="1 8">Belongs to the DnaX/STICHEL family.</text>
</comment>
<dbReference type="InterPro" id="IPR027417">
    <property type="entry name" value="P-loop_NTPase"/>
</dbReference>
<keyword evidence="3 8" id="KW-0547">Nucleotide-binding</keyword>
<dbReference type="GO" id="GO:0006261">
    <property type="term" value="P:DNA-templated DNA replication"/>
    <property type="evidence" value="ECO:0007669"/>
    <property type="project" value="TreeGrafter"/>
</dbReference>
<dbReference type="FunFam" id="3.40.50.300:FF:000014">
    <property type="entry name" value="DNA polymerase III subunit gamma/tau"/>
    <property type="match status" value="1"/>
</dbReference>
<feature type="domain" description="AAA+ ATPase" evidence="10">
    <location>
        <begin position="38"/>
        <end position="181"/>
    </location>
</feature>
<dbReference type="Pfam" id="PF22608">
    <property type="entry name" value="DNAX_ATPase_lid"/>
    <property type="match status" value="1"/>
</dbReference>
<keyword evidence="6 8" id="KW-0239">DNA-directed DNA polymerase</keyword>
<dbReference type="NCBIfam" id="NF011531">
    <property type="entry name" value="PRK14971.1"/>
    <property type="match status" value="1"/>
</dbReference>
<feature type="region of interest" description="Disordered" evidence="9">
    <location>
        <begin position="412"/>
        <end position="435"/>
    </location>
</feature>
<accession>H8KXQ9</accession>
<dbReference type="SUPFAM" id="SSF52540">
    <property type="entry name" value="P-loop containing nucleoside triphosphate hydrolases"/>
    <property type="match status" value="1"/>
</dbReference>
<dbReference type="GO" id="GO:0003887">
    <property type="term" value="F:DNA-directed DNA polymerase activity"/>
    <property type="evidence" value="ECO:0007669"/>
    <property type="project" value="UniProtKB-KW"/>
</dbReference>
<dbReference type="CDD" id="cd18137">
    <property type="entry name" value="HLD_clamp_pol_III_gamma_tau"/>
    <property type="match status" value="1"/>
</dbReference>
<dbReference type="NCBIfam" id="TIGR02397">
    <property type="entry name" value="dnaX_nterm"/>
    <property type="match status" value="1"/>
</dbReference>
<organism evidence="11 12">
    <name type="scientific">Solitalea canadensis (strain ATCC 29591 / DSM 3403 / JCM 21819 / LMG 8368 / NBRC 15130 / NCIMB 12057 / USAM 9D)</name>
    <name type="common">Flexibacter canadensis</name>
    <dbReference type="NCBI Taxonomy" id="929556"/>
    <lineage>
        <taxon>Bacteria</taxon>
        <taxon>Pseudomonadati</taxon>
        <taxon>Bacteroidota</taxon>
        <taxon>Sphingobacteriia</taxon>
        <taxon>Sphingobacteriales</taxon>
        <taxon>Sphingobacteriaceae</taxon>
        <taxon>Solitalea</taxon>
    </lineage>
</organism>
<dbReference type="SMART" id="SM00382">
    <property type="entry name" value="AAA"/>
    <property type="match status" value="1"/>
</dbReference>
<dbReference type="Gene3D" id="1.10.8.60">
    <property type="match status" value="1"/>
</dbReference>
<dbReference type="AlphaFoldDB" id="H8KXQ9"/>
<evidence type="ECO:0000256" key="4">
    <source>
        <dbReference type="ARBA" id="ARBA00022833"/>
    </source>
</evidence>
<dbReference type="InterPro" id="IPR012763">
    <property type="entry name" value="DNA_pol_III_sug/sutau_N"/>
</dbReference>
<dbReference type="PANTHER" id="PTHR11669:SF0">
    <property type="entry name" value="PROTEIN STICHEL-LIKE 2"/>
    <property type="match status" value="1"/>
</dbReference>
<dbReference type="STRING" id="929556.Solca_0331"/>
<sequence length="600" mass="67012">MENFIVSARKYRPDKFNSVVGQSHITNTLKNAIKTGQLAQAFLFCGPRGVGKTTCARVLAKTINCQTPTADFEACGECESCLSFKHGSSMNIHELDAASNNSVEDIRSLVEQVRYAPQAGKYKIYIIDEVHMLSTSAFNAFLKTLEEPPSYAIFILATTEKHKILPTILSRCQIFDFNRIKVEDIAHHLEYIAKTEDVKFEPDALHIIAQKADGAMRDACSMFDQITSFSQGNITYKAAIDNLNILDYDYYFRVTDALLTEDISKSLLIFDEILDKGFDGNNFINGICSHFRDLLVCKDPATVKLLEVSEGIRQKYLEQSQIAPVSFLLSGLNIGNQADLNYKGSKNQRLQVELALMKMCHIRAALNLSNGQLPQAEVKKKPDTTVKVTETTTVTSTPAVERTVVATNTSSSVTAATSTTSSTVNSSSTAKKTPVAGGMGSLKIPSIKNLSSVAASPQEEEKAVAINLEPTEVKNNQDFTEEQFLRYWTDYASFAEKDSKIGLHTVMTVNKPKLRPDYTIEITVIDKYQTDIVNDERINILRFLKQQLQNNTIKIETVIGKGDEQVKKTLYTSTDKFKYLADKNPNLLELRRRMDLEIDF</sequence>
<comment type="subunit">
    <text evidence="8">DNA polymerase III contains a core (composed of alpha, epsilon and theta chains) that associates with a tau subunit. This core dimerizes to form the POLIII' complex. PolIII' associates with the gamma complex (composed of gamma, delta, delta', psi and chi chains) and with the beta chain to form the complete DNA polymerase III complex.</text>
</comment>
<dbReference type="Gene3D" id="1.20.272.10">
    <property type="match status" value="1"/>
</dbReference>
<dbReference type="GO" id="GO:0009360">
    <property type="term" value="C:DNA polymerase III complex"/>
    <property type="evidence" value="ECO:0007669"/>
    <property type="project" value="InterPro"/>
</dbReference>
<evidence type="ECO:0000259" key="10">
    <source>
        <dbReference type="SMART" id="SM00382"/>
    </source>
</evidence>
<evidence type="ECO:0000256" key="9">
    <source>
        <dbReference type="SAM" id="MobiDB-lite"/>
    </source>
</evidence>
<evidence type="ECO:0000256" key="3">
    <source>
        <dbReference type="ARBA" id="ARBA00022741"/>
    </source>
</evidence>
<dbReference type="CDD" id="cd00009">
    <property type="entry name" value="AAA"/>
    <property type="match status" value="1"/>
</dbReference>
<dbReference type="InterPro" id="IPR008921">
    <property type="entry name" value="DNA_pol3_clamp-load_cplx_C"/>
</dbReference>
<keyword evidence="12" id="KW-1185">Reference proteome</keyword>
<name>H8KXQ9_SOLCM</name>
<dbReference type="InterPro" id="IPR003593">
    <property type="entry name" value="AAA+_ATPase"/>
</dbReference>
<evidence type="ECO:0000313" key="12">
    <source>
        <dbReference type="Proteomes" id="UP000007590"/>
    </source>
</evidence>
<feature type="compositionally biased region" description="Low complexity" evidence="9">
    <location>
        <begin position="412"/>
        <end position="430"/>
    </location>
</feature>
<keyword evidence="2" id="KW-0479">Metal-binding</keyword>
<evidence type="ECO:0000256" key="6">
    <source>
        <dbReference type="ARBA" id="ARBA00022932"/>
    </source>
</evidence>
<keyword evidence="8" id="KW-0808">Transferase</keyword>
<evidence type="ECO:0000256" key="8">
    <source>
        <dbReference type="RuleBase" id="RU364063"/>
    </source>
</evidence>
<keyword evidence="5 8" id="KW-0067">ATP-binding</keyword>
<keyword evidence="8" id="KW-0235">DNA replication</keyword>
<dbReference type="FunFam" id="1.10.8.60:FF:000013">
    <property type="entry name" value="DNA polymerase III subunit gamma/tau"/>
    <property type="match status" value="1"/>
</dbReference>
<dbReference type="InterPro" id="IPR001270">
    <property type="entry name" value="ClpA/B"/>
</dbReference>
<keyword evidence="4" id="KW-0862">Zinc</keyword>
<evidence type="ECO:0000256" key="7">
    <source>
        <dbReference type="ARBA" id="ARBA00049244"/>
    </source>
</evidence>
<keyword evidence="8" id="KW-0548">Nucleotidyltransferase</keyword>
<dbReference type="eggNOG" id="COG2812">
    <property type="taxonomic scope" value="Bacteria"/>
</dbReference>